<keyword evidence="3" id="KW-1185">Reference proteome</keyword>
<dbReference type="Proteomes" id="UP001597525">
    <property type="component" value="Unassembled WGS sequence"/>
</dbReference>
<name>A0ABW6BLP3_9SPHI</name>
<dbReference type="RefSeq" id="WP_320185481.1">
    <property type="nucleotide sequence ID" value="NZ_CP138332.1"/>
</dbReference>
<sequence length="329" mass="36356">MKWIIKLFLLVTLALPVVSCSSDDEDDPDEWTKGADFEGLPRSGAVSFSIGDYTYLTTGYGTNSNRFVDTWRFSPALQSWEQMSTFPGEARNNAVSFVIDGKGYVGLGTNSTTMFKDFYEYDPSTNVWTKVTDFEGSARYGAVAFSLNGVAYVGTGRDFDGQDFNDFYTFTPDASGGKWTKVSSTPNKRSFAFTFILNGLAYLGGGVSNNQNVSSFYAFDGTNWIEKEPLSDRDDDDYTYNLTRLSPSAFVLDGTAFISGGLASYNGSPTSSTWRYVASGDYWEEHQTFAGSARHQAITFVHGSVAYVATGRSGTSPFYDMWKFVPNPW</sequence>
<accession>A0ABW6BLP3</accession>
<dbReference type="PANTHER" id="PTHR45632">
    <property type="entry name" value="LD33804P"/>
    <property type="match status" value="1"/>
</dbReference>
<dbReference type="EMBL" id="JBHUPB010000014">
    <property type="protein sequence ID" value="MFD2969648.1"/>
    <property type="molecule type" value="Genomic_DNA"/>
</dbReference>
<dbReference type="Gene3D" id="2.120.10.80">
    <property type="entry name" value="Kelch-type beta propeller"/>
    <property type="match status" value="2"/>
</dbReference>
<organism evidence="2 3">
    <name type="scientific">Sphingobacterium bambusae</name>
    <dbReference type="NCBI Taxonomy" id="662858"/>
    <lineage>
        <taxon>Bacteria</taxon>
        <taxon>Pseudomonadati</taxon>
        <taxon>Bacteroidota</taxon>
        <taxon>Sphingobacteriia</taxon>
        <taxon>Sphingobacteriales</taxon>
        <taxon>Sphingobacteriaceae</taxon>
        <taxon>Sphingobacterium</taxon>
    </lineage>
</organism>
<feature type="chain" id="PRO_5045616154" evidence="1">
    <location>
        <begin position="23"/>
        <end position="329"/>
    </location>
</feature>
<keyword evidence="1" id="KW-0732">Signal</keyword>
<dbReference type="SUPFAM" id="SSF117281">
    <property type="entry name" value="Kelch motif"/>
    <property type="match status" value="2"/>
</dbReference>
<comment type="caution">
    <text evidence="2">The sequence shown here is derived from an EMBL/GenBank/DDBJ whole genome shotgun (WGS) entry which is preliminary data.</text>
</comment>
<proteinExistence type="predicted"/>
<dbReference type="InterPro" id="IPR015915">
    <property type="entry name" value="Kelch-typ_b-propeller"/>
</dbReference>
<gene>
    <name evidence="2" type="ORF">ACFS7Y_19795</name>
</gene>
<feature type="signal peptide" evidence="1">
    <location>
        <begin position="1"/>
        <end position="22"/>
    </location>
</feature>
<protein>
    <submittedName>
        <fullName evidence="2">Kelch repeat-containing protein</fullName>
    </submittedName>
</protein>
<evidence type="ECO:0000313" key="3">
    <source>
        <dbReference type="Proteomes" id="UP001597525"/>
    </source>
</evidence>
<evidence type="ECO:0000313" key="2">
    <source>
        <dbReference type="EMBL" id="MFD2969648.1"/>
    </source>
</evidence>
<reference evidence="3" key="1">
    <citation type="journal article" date="2019" name="Int. J. Syst. Evol. Microbiol.">
        <title>The Global Catalogue of Microorganisms (GCM) 10K type strain sequencing project: providing services to taxonomists for standard genome sequencing and annotation.</title>
        <authorList>
            <consortium name="The Broad Institute Genomics Platform"/>
            <consortium name="The Broad Institute Genome Sequencing Center for Infectious Disease"/>
            <person name="Wu L."/>
            <person name="Ma J."/>
        </authorList>
    </citation>
    <scope>NUCLEOTIDE SEQUENCE [LARGE SCALE GENOMIC DNA]</scope>
    <source>
        <strain evidence="3">KCTC 22814</strain>
    </source>
</reference>
<evidence type="ECO:0000256" key="1">
    <source>
        <dbReference type="SAM" id="SignalP"/>
    </source>
</evidence>